<evidence type="ECO:0000313" key="2">
    <source>
        <dbReference type="Ensembl" id="ENSCMIP00000018789.1"/>
    </source>
</evidence>
<accession>A0A4W3ID63</accession>
<reference evidence="3" key="2">
    <citation type="journal article" date="2007" name="PLoS Biol.">
        <title>Survey sequencing and comparative analysis of the elephant shark (Callorhinchus milii) genome.</title>
        <authorList>
            <person name="Venkatesh B."/>
            <person name="Kirkness E.F."/>
            <person name="Loh Y.H."/>
            <person name="Halpern A.L."/>
            <person name="Lee A.P."/>
            <person name="Johnson J."/>
            <person name="Dandona N."/>
            <person name="Viswanathan L.D."/>
            <person name="Tay A."/>
            <person name="Venter J.C."/>
            <person name="Strausberg R.L."/>
            <person name="Brenner S."/>
        </authorList>
    </citation>
    <scope>NUCLEOTIDE SEQUENCE [LARGE SCALE GENOMIC DNA]</scope>
</reference>
<reference evidence="2" key="4">
    <citation type="submission" date="2025-08" db="UniProtKB">
        <authorList>
            <consortium name="Ensembl"/>
        </authorList>
    </citation>
    <scope>IDENTIFICATION</scope>
</reference>
<dbReference type="InParanoid" id="A0A4W3ID63"/>
<dbReference type="Proteomes" id="UP000314986">
    <property type="component" value="Unassembled WGS sequence"/>
</dbReference>
<dbReference type="Ensembl" id="ENSCMIT00000019143.1">
    <property type="protein sequence ID" value="ENSCMIP00000018789.1"/>
    <property type="gene ID" value="ENSCMIG00000008827.1"/>
</dbReference>
<organism evidence="2 3">
    <name type="scientific">Callorhinchus milii</name>
    <name type="common">Ghost shark</name>
    <dbReference type="NCBI Taxonomy" id="7868"/>
    <lineage>
        <taxon>Eukaryota</taxon>
        <taxon>Metazoa</taxon>
        <taxon>Chordata</taxon>
        <taxon>Craniata</taxon>
        <taxon>Vertebrata</taxon>
        <taxon>Chondrichthyes</taxon>
        <taxon>Holocephali</taxon>
        <taxon>Chimaeriformes</taxon>
        <taxon>Callorhinchidae</taxon>
        <taxon>Callorhinchus</taxon>
    </lineage>
</organism>
<name>A0A4W3ID63_CALMI</name>
<feature type="transmembrane region" description="Helical" evidence="1">
    <location>
        <begin position="14"/>
        <end position="34"/>
    </location>
</feature>
<dbReference type="Pfam" id="PF15834">
    <property type="entry name" value="THEG4"/>
    <property type="match status" value="1"/>
</dbReference>
<evidence type="ECO:0000313" key="3">
    <source>
        <dbReference type="Proteomes" id="UP000314986"/>
    </source>
</evidence>
<proteinExistence type="predicted"/>
<evidence type="ECO:0000256" key="1">
    <source>
        <dbReference type="SAM" id="Phobius"/>
    </source>
</evidence>
<reference evidence="3" key="3">
    <citation type="journal article" date="2014" name="Nature">
        <title>Elephant shark genome provides unique insights into gnathostome evolution.</title>
        <authorList>
            <consortium name="International Elephant Shark Genome Sequencing Consortium"/>
            <person name="Venkatesh B."/>
            <person name="Lee A.P."/>
            <person name="Ravi V."/>
            <person name="Maurya A.K."/>
            <person name="Lian M.M."/>
            <person name="Swann J.B."/>
            <person name="Ohta Y."/>
            <person name="Flajnik M.F."/>
            <person name="Sutoh Y."/>
            <person name="Kasahara M."/>
            <person name="Hoon S."/>
            <person name="Gangu V."/>
            <person name="Roy S.W."/>
            <person name="Irimia M."/>
            <person name="Korzh V."/>
            <person name="Kondrychyn I."/>
            <person name="Lim Z.W."/>
            <person name="Tay B.H."/>
            <person name="Tohari S."/>
            <person name="Kong K.W."/>
            <person name="Ho S."/>
            <person name="Lorente-Galdos B."/>
            <person name="Quilez J."/>
            <person name="Marques-Bonet T."/>
            <person name="Raney B.J."/>
            <person name="Ingham P.W."/>
            <person name="Tay A."/>
            <person name="Hillier L.W."/>
            <person name="Minx P."/>
            <person name="Boehm T."/>
            <person name="Wilson R.K."/>
            <person name="Brenner S."/>
            <person name="Warren W.C."/>
        </authorList>
    </citation>
    <scope>NUCLEOTIDE SEQUENCE [LARGE SCALE GENOMIC DNA]</scope>
</reference>
<protein>
    <submittedName>
        <fullName evidence="2">Uncharacterized protein</fullName>
    </submittedName>
</protein>
<dbReference type="AlphaFoldDB" id="A0A4W3ID63"/>
<keyword evidence="1" id="KW-1133">Transmembrane helix</keyword>
<reference evidence="2" key="5">
    <citation type="submission" date="2025-09" db="UniProtKB">
        <authorList>
            <consortium name="Ensembl"/>
        </authorList>
    </citation>
    <scope>IDENTIFICATION</scope>
</reference>
<keyword evidence="3" id="KW-1185">Reference proteome</keyword>
<keyword evidence="1" id="KW-0472">Membrane</keyword>
<sequence length="217" mass="24807">MHVFILFPDWLCPFFIAFVASMILAIVICSLLHLRKSKKREYEVMEWVNAMDNGVNLYHPLLHWINNNNDFSIKSKFNYPAFFFTSSTRLSSCLKNTKIRKLSFHSSQSRDEIASIYGKSNIISSKPQNKAKRCQLHSKASPPHCTEITFCFSLSPTPYWARHSVHPCPLPHYTEMTLFVPLPFLPILGKGTSASYCVAYSDLILQVSHKLGLSFLA</sequence>
<reference evidence="3" key="1">
    <citation type="journal article" date="2006" name="Science">
        <title>Ancient noncoding elements conserved in the human genome.</title>
        <authorList>
            <person name="Venkatesh B."/>
            <person name="Kirkness E.F."/>
            <person name="Loh Y.H."/>
            <person name="Halpern A.L."/>
            <person name="Lee A.P."/>
            <person name="Johnson J."/>
            <person name="Dandona N."/>
            <person name="Viswanathan L.D."/>
            <person name="Tay A."/>
            <person name="Venter J.C."/>
            <person name="Strausberg R.L."/>
            <person name="Brenner S."/>
        </authorList>
    </citation>
    <scope>NUCLEOTIDE SEQUENCE [LARGE SCALE GENOMIC DNA]</scope>
</reference>
<dbReference type="InterPro" id="IPR031677">
    <property type="entry name" value="TEX38"/>
</dbReference>
<keyword evidence="1" id="KW-0812">Transmembrane</keyword>